<dbReference type="InterPro" id="IPR005305">
    <property type="entry name" value="Nepo_coat_C"/>
</dbReference>
<dbReference type="GO" id="GO:0005198">
    <property type="term" value="F:structural molecule activity"/>
    <property type="evidence" value="ECO:0007669"/>
    <property type="project" value="InterPro"/>
</dbReference>
<name>Q9ELS0_9SECO</name>
<protein>
    <submittedName>
        <fullName evidence="5">Capsid protein</fullName>
    </submittedName>
</protein>
<comment type="subcellular location">
    <subcellularLocation>
        <location evidence="1">Virion</location>
    </subcellularLocation>
</comment>
<dbReference type="Proteomes" id="UP000243461">
    <property type="component" value="Segment"/>
</dbReference>
<dbReference type="Gene3D" id="2.60.120.20">
    <property type="match status" value="2"/>
</dbReference>
<proteinExistence type="evidence at transcript level"/>
<evidence type="ECO:0000313" key="5">
    <source>
        <dbReference type="EMBL" id="CAC05656.1"/>
    </source>
</evidence>
<dbReference type="KEGG" id="vg:40526196"/>
<dbReference type="InterPro" id="IPR005054">
    <property type="entry name" value="Nepo_coat"/>
</dbReference>
<organism evidence="5 6">
    <name type="scientific">Apricot latent ringspot virus</name>
    <dbReference type="NCBI Taxonomy" id="136418"/>
    <lineage>
        <taxon>Viruses</taxon>
        <taxon>Riboviria</taxon>
        <taxon>Orthornavirae</taxon>
        <taxon>Pisuviricota</taxon>
        <taxon>Pisoniviricetes</taxon>
        <taxon>Picornavirales</taxon>
        <taxon>Secoviridae</taxon>
        <taxon>Comovirinae</taxon>
        <taxon>Nepovirus</taxon>
        <taxon>Nepovirus armeniacae</taxon>
    </lineage>
</organism>
<evidence type="ECO:0000259" key="4">
    <source>
        <dbReference type="Pfam" id="PF03688"/>
    </source>
</evidence>
<feature type="domain" description="Nepovirus coat protein" evidence="3">
    <location>
        <begin position="12"/>
        <end position="141"/>
    </location>
</feature>
<dbReference type="RefSeq" id="YP_009666020.1">
    <property type="nucleotide sequence ID" value="NC_043411.1"/>
</dbReference>
<evidence type="ECO:0000313" key="6">
    <source>
        <dbReference type="Proteomes" id="UP000243461"/>
    </source>
</evidence>
<reference evidence="6" key="1">
    <citation type="journal article" date="2001" name="Eur. J. Plant Pathol.">
        <title>Characterization of a new nepovirus infecting apricot in southeastern France: apricot latent ringspot virus.</title>
        <authorList>
            <person name="Gentit P."/>
            <person name="Delbos R."/>
            <person name="Candresse T."/>
            <person name="Dunez J."/>
        </authorList>
    </citation>
    <scope>NUCLEOTIDE SEQUENCE [LARGE SCALE GENOMIC DNA]</scope>
</reference>
<dbReference type="GeneID" id="40526196"/>
<dbReference type="GO" id="GO:0019028">
    <property type="term" value="C:viral capsid"/>
    <property type="evidence" value="ECO:0007669"/>
    <property type="project" value="InterPro"/>
</dbReference>
<evidence type="ECO:0000259" key="3">
    <source>
        <dbReference type="Pfam" id="PF03391"/>
    </source>
</evidence>
<feature type="domain" description="Nepovirus coat protein C-terminal" evidence="4">
    <location>
        <begin position="150"/>
        <end position="312"/>
    </location>
</feature>
<keyword evidence="2" id="KW-0946">Virion</keyword>
<keyword evidence="6" id="KW-1185">Reference proteome</keyword>
<dbReference type="Pfam" id="PF03391">
    <property type="entry name" value="Nepo_coat"/>
    <property type="match status" value="1"/>
</dbReference>
<dbReference type="SUPFAM" id="SSF88633">
    <property type="entry name" value="Positive stranded ssRNA viruses"/>
    <property type="match status" value="2"/>
</dbReference>
<dbReference type="EMBL" id="AJ278875">
    <property type="protein sequence ID" value="CAC05656.1"/>
    <property type="molecule type" value="mRNA"/>
</dbReference>
<sequence>GLSSPILDIGLDFAGLRTYSGVKTCIGMYGAMFRALQGSGGILHGTLRRIGTSLVSGNLRMLSWFGSNIPTFEESSNYPHVDIDFSRGDGKFALQIRAPLSRVPNRGNLGKVVFYLLGGPLAAKDVTADLYFSIFIEGIKESVVPSVLQYSEMSCNWAEISAIVGTGQTIIVPNHICDWKLSNATVALKNNPLSAIFGACGYFRGKLEMSLTWTANGKLSDAGSRLWIGKCWGDPKRAEVLESTVTNVYIPGSCSFVLDVGDYTGCNKPGNMPASLTNETQHINIWVEDGSKIGNLQLSIRLLPGFAFYGRSVLLSG</sequence>
<evidence type="ECO:0000256" key="1">
    <source>
        <dbReference type="ARBA" id="ARBA00004328"/>
    </source>
</evidence>
<feature type="non-terminal residue" evidence="5">
    <location>
        <position position="1"/>
    </location>
</feature>
<gene>
    <name evidence="5" type="primary">capsid</name>
</gene>
<dbReference type="InterPro" id="IPR029053">
    <property type="entry name" value="Viral_coat"/>
</dbReference>
<evidence type="ECO:0000256" key="2">
    <source>
        <dbReference type="ARBA" id="ARBA00022844"/>
    </source>
</evidence>
<accession>Q9ELS0</accession>
<dbReference type="Pfam" id="PF03688">
    <property type="entry name" value="Nepo_coat_C"/>
    <property type="match status" value="1"/>
</dbReference>